<evidence type="ECO:0000259" key="1">
    <source>
        <dbReference type="Pfam" id="PF06527"/>
    </source>
</evidence>
<name>D5WJ54_PARAM</name>
<protein>
    <recommendedName>
        <fullName evidence="1">TniQ domain-containing protein</fullName>
    </recommendedName>
</protein>
<dbReference type="EMBL" id="CP002014">
    <property type="protein sequence ID" value="ADG18499.1"/>
    <property type="molecule type" value="Genomic_DNA"/>
</dbReference>
<dbReference type="AlphaFoldDB" id="D5WJ54"/>
<evidence type="ECO:0000313" key="2">
    <source>
        <dbReference type="EMBL" id="ADG18499.1"/>
    </source>
</evidence>
<feature type="domain" description="TniQ" evidence="1">
    <location>
        <begin position="8"/>
        <end position="129"/>
    </location>
</feature>
<gene>
    <name evidence="2" type="ordered locus">BC1002_4523</name>
</gene>
<dbReference type="STRING" id="640511.BC1002_4523"/>
<dbReference type="Pfam" id="PF06527">
    <property type="entry name" value="TniQ"/>
    <property type="match status" value="1"/>
</dbReference>
<dbReference type="HOGENOM" id="CLU_926466_0_0_4"/>
<reference evidence="2 3" key="2">
    <citation type="journal article" date="2012" name="J. Bacteriol.">
        <title>Genome Sequences of Burkholderia sp. Strains CCGE1002 and H160, Isolated from Legume Nodules in Mexico and Brazil.</title>
        <authorList>
            <person name="Ormeno-Orrillo E."/>
            <person name="Rogel M.A."/>
            <person name="Chueire L.M."/>
            <person name="Tiedje J.M."/>
            <person name="Martinez-Romero E."/>
            <person name="Hungria M."/>
        </authorList>
    </citation>
    <scope>NUCLEOTIDE SEQUENCE [LARGE SCALE GENOMIC DNA]</scope>
    <source>
        <strain evidence="2 3">CCGE1002</strain>
    </source>
</reference>
<dbReference type="InterPro" id="IPR009492">
    <property type="entry name" value="TniQ"/>
</dbReference>
<dbReference type="Proteomes" id="UP000002190">
    <property type="component" value="Chromosome 2"/>
</dbReference>
<organism evidence="2 3">
    <name type="scientific">Paraburkholderia atlantica</name>
    <dbReference type="NCBI Taxonomy" id="2654982"/>
    <lineage>
        <taxon>Bacteria</taxon>
        <taxon>Pseudomonadati</taxon>
        <taxon>Pseudomonadota</taxon>
        <taxon>Betaproteobacteria</taxon>
        <taxon>Burkholderiales</taxon>
        <taxon>Burkholderiaceae</taxon>
        <taxon>Paraburkholderia</taxon>
    </lineage>
</organism>
<accession>D5WJ54</accession>
<proteinExistence type="predicted"/>
<sequence>MTRTALLIRPITIPDESPNGVLLRAAFCNGWDSPTFLMRAFRHEYRRSYLTVPATLQRVFDDMGIAADASVVTFSRGRDFFLGVGRSPAYHLLRTDAAPVCPACLRSRDYLRRKWSHRLICSCTEHMASLVFVCPGCKVILSWDRRGPSKCRCGFDLREAEADDASPFACSIDEAFERRDPEIVIAPHDAFTCAEAADFTQSSKDALWATLAGALAFNDERAVYMLVELLDRNQAIEPCRRTLAGFLKDHHQFTRTRAQQAMRLFLKKQNAKRAISCSQRRTGYGCCKAVQSSFSFRGGG</sequence>
<evidence type="ECO:0000313" key="3">
    <source>
        <dbReference type="Proteomes" id="UP000002190"/>
    </source>
</evidence>
<dbReference type="GeneID" id="301098680"/>
<dbReference type="RefSeq" id="WP_013092297.1">
    <property type="nucleotide sequence ID" value="NC_014118.1"/>
</dbReference>
<dbReference type="KEGG" id="bge:BC1002_4523"/>
<reference evidence="3" key="1">
    <citation type="submission" date="2010-04" db="EMBL/GenBank/DDBJ databases">
        <title>Complete sequence of chromosome 2 of Burkholderia sp. CCGE1002.</title>
        <authorList>
            <consortium name="US DOE Joint Genome Institute"/>
            <person name="Lucas S."/>
            <person name="Copeland A."/>
            <person name="Lapidus A."/>
            <person name="Cheng J.-F."/>
            <person name="Bruce D."/>
            <person name="Goodwin L."/>
            <person name="Pitluck S."/>
            <person name="Chertkov O."/>
            <person name="Detter J.C."/>
            <person name="Han C."/>
            <person name="Tapia R."/>
            <person name="Land M."/>
            <person name="Hauser L."/>
            <person name="Kyrpides N."/>
            <person name="Ovchinnikova G."/>
            <person name="Martinez-Romero E."/>
            <person name="Hernandez M.A.R."/>
            <person name="Tiedje J.M."/>
            <person name="Woyke T."/>
        </authorList>
    </citation>
    <scope>NUCLEOTIDE SEQUENCE [LARGE SCALE GENOMIC DNA]</scope>
    <source>
        <strain evidence="3">CCGE1002</strain>
    </source>
</reference>